<feature type="region of interest" description="Disordered" evidence="1">
    <location>
        <begin position="1"/>
        <end position="34"/>
    </location>
</feature>
<dbReference type="EMBL" id="QLTT01000021">
    <property type="protein sequence ID" value="RAS57840.1"/>
    <property type="molecule type" value="Genomic_DNA"/>
</dbReference>
<dbReference type="InterPro" id="IPR007278">
    <property type="entry name" value="DUF397"/>
</dbReference>
<evidence type="ECO:0000313" key="3">
    <source>
        <dbReference type="EMBL" id="RAS57840.1"/>
    </source>
</evidence>
<protein>
    <submittedName>
        <fullName evidence="3">Uncharacterized protein DUF397</fullName>
    </submittedName>
</protein>
<accession>A0ABX9DUE5</accession>
<gene>
    <name evidence="3" type="ORF">C8D87_12123</name>
</gene>
<name>A0ABX9DUE5_9PSEU</name>
<evidence type="ECO:0000313" key="4">
    <source>
        <dbReference type="Proteomes" id="UP000248714"/>
    </source>
</evidence>
<sequence>MTGSTPNNDDKAHVRGQLDLSGAQWQSGGGDPDEEHVEVAFVRHTDGEMYAAMRMSTEPDGPVLVFTMTEWHAFVAGAKDGEFDEPW</sequence>
<evidence type="ECO:0000259" key="2">
    <source>
        <dbReference type="Pfam" id="PF04149"/>
    </source>
</evidence>
<evidence type="ECO:0000256" key="1">
    <source>
        <dbReference type="SAM" id="MobiDB-lite"/>
    </source>
</evidence>
<organism evidence="3 4">
    <name type="scientific">Lentzea atacamensis</name>
    <dbReference type="NCBI Taxonomy" id="531938"/>
    <lineage>
        <taxon>Bacteria</taxon>
        <taxon>Bacillati</taxon>
        <taxon>Actinomycetota</taxon>
        <taxon>Actinomycetes</taxon>
        <taxon>Pseudonocardiales</taxon>
        <taxon>Pseudonocardiaceae</taxon>
        <taxon>Lentzea</taxon>
    </lineage>
</organism>
<dbReference type="Pfam" id="PF04149">
    <property type="entry name" value="DUF397"/>
    <property type="match status" value="1"/>
</dbReference>
<proteinExistence type="predicted"/>
<keyword evidence="4" id="KW-1185">Reference proteome</keyword>
<reference evidence="3 4" key="1">
    <citation type="submission" date="2018-06" db="EMBL/GenBank/DDBJ databases">
        <title>Genomic Encyclopedia of Type Strains, Phase IV (KMG-IV): sequencing the most valuable type-strain genomes for metagenomic binning, comparative biology and taxonomic classification.</title>
        <authorList>
            <person name="Goeker M."/>
        </authorList>
    </citation>
    <scope>NUCLEOTIDE SEQUENCE [LARGE SCALE GENOMIC DNA]</scope>
    <source>
        <strain evidence="3 4">DSM 45479</strain>
    </source>
</reference>
<feature type="domain" description="DUF397" evidence="2">
    <location>
        <begin position="32"/>
        <end position="79"/>
    </location>
</feature>
<comment type="caution">
    <text evidence="3">The sequence shown here is derived from an EMBL/GenBank/DDBJ whole genome shotgun (WGS) entry which is preliminary data.</text>
</comment>
<dbReference type="RefSeq" id="WP_112232779.1">
    <property type="nucleotide sequence ID" value="NZ_QLTT01000021.1"/>
</dbReference>
<dbReference type="Proteomes" id="UP000248714">
    <property type="component" value="Unassembled WGS sequence"/>
</dbReference>